<dbReference type="Proteomes" id="UP000027222">
    <property type="component" value="Unassembled WGS sequence"/>
</dbReference>
<proteinExistence type="predicted"/>
<evidence type="ECO:0000256" key="1">
    <source>
        <dbReference type="SAM" id="MobiDB-lite"/>
    </source>
</evidence>
<evidence type="ECO:0000313" key="3">
    <source>
        <dbReference type="Proteomes" id="UP000027222"/>
    </source>
</evidence>
<evidence type="ECO:0000313" key="2">
    <source>
        <dbReference type="EMBL" id="KDR84383.1"/>
    </source>
</evidence>
<feature type="region of interest" description="Disordered" evidence="1">
    <location>
        <begin position="33"/>
        <end position="55"/>
    </location>
</feature>
<organism evidence="2 3">
    <name type="scientific">Galerina marginata (strain CBS 339.88)</name>
    <dbReference type="NCBI Taxonomy" id="685588"/>
    <lineage>
        <taxon>Eukaryota</taxon>
        <taxon>Fungi</taxon>
        <taxon>Dikarya</taxon>
        <taxon>Basidiomycota</taxon>
        <taxon>Agaricomycotina</taxon>
        <taxon>Agaricomycetes</taxon>
        <taxon>Agaricomycetidae</taxon>
        <taxon>Agaricales</taxon>
        <taxon>Agaricineae</taxon>
        <taxon>Strophariaceae</taxon>
        <taxon>Galerina</taxon>
    </lineage>
</organism>
<keyword evidence="3" id="KW-1185">Reference proteome</keyword>
<sequence length="114" mass="13199">MHLVTVSPRRPSPPQVQYWWRTHLGLARPIQSRLRIQSSPNKRQGRSTTQHSISRRRRFCAPASYLLQSDLVLLGLFPASHKYAFEFSVFVALKTESLMPLPARSEDQNRCVVR</sequence>
<accession>A0A067TZ82</accession>
<name>A0A067TZ82_GALM3</name>
<reference evidence="3" key="1">
    <citation type="journal article" date="2014" name="Proc. Natl. Acad. Sci. U.S.A.">
        <title>Extensive sampling of basidiomycete genomes demonstrates inadequacy of the white-rot/brown-rot paradigm for wood decay fungi.</title>
        <authorList>
            <person name="Riley R."/>
            <person name="Salamov A.A."/>
            <person name="Brown D.W."/>
            <person name="Nagy L.G."/>
            <person name="Floudas D."/>
            <person name="Held B.W."/>
            <person name="Levasseur A."/>
            <person name="Lombard V."/>
            <person name="Morin E."/>
            <person name="Otillar R."/>
            <person name="Lindquist E.A."/>
            <person name="Sun H."/>
            <person name="LaButti K.M."/>
            <person name="Schmutz J."/>
            <person name="Jabbour D."/>
            <person name="Luo H."/>
            <person name="Baker S.E."/>
            <person name="Pisabarro A.G."/>
            <person name="Walton J.D."/>
            <person name="Blanchette R.A."/>
            <person name="Henrissat B."/>
            <person name="Martin F."/>
            <person name="Cullen D."/>
            <person name="Hibbett D.S."/>
            <person name="Grigoriev I.V."/>
        </authorList>
    </citation>
    <scope>NUCLEOTIDE SEQUENCE [LARGE SCALE GENOMIC DNA]</scope>
    <source>
        <strain evidence="3">CBS 339.88</strain>
    </source>
</reference>
<protein>
    <submittedName>
        <fullName evidence="2">Uncharacterized protein</fullName>
    </submittedName>
</protein>
<dbReference type="AlphaFoldDB" id="A0A067TZ82"/>
<gene>
    <name evidence="2" type="ORF">GALMADRAFT_220151</name>
</gene>
<dbReference type="HOGENOM" id="CLU_2121268_0_0_1"/>
<dbReference type="EMBL" id="KL142368">
    <property type="protein sequence ID" value="KDR84383.1"/>
    <property type="molecule type" value="Genomic_DNA"/>
</dbReference>
<feature type="compositionally biased region" description="Polar residues" evidence="1">
    <location>
        <begin position="34"/>
        <end position="52"/>
    </location>
</feature>